<dbReference type="AlphaFoldDB" id="A0ABD6C6J1"/>
<dbReference type="Pfam" id="PF02518">
    <property type="entry name" value="HATPase_c"/>
    <property type="match status" value="1"/>
</dbReference>
<feature type="transmembrane region" description="Helical" evidence="9">
    <location>
        <begin position="145"/>
        <end position="167"/>
    </location>
</feature>
<sequence>MFVSPYILALAVSVAVALGFAVVTWRRRPEPGTTALTVLLVVVALWIGWYAIALSLHDRLFRLQIHRWVLVLSVGTPVAWFVFALQYTGHGDEVTRGTVGALSVLPAVTATLAVTNPWHHLVWTDTDVVTAGGLLLVEQSYGMAFWVHLLYAYTLVLAGVVLLLRLVFTADHLFADQALALLVGALVPLVANLVSIAGQAPVPGLDLTPFAFTVSGVTFGYALYKSELLDRIPATRRIGRTAVVRNMRDGVVVLDDGDVVIDVNPIAEEQFDCEAADVIGQPVQEILRDPTFEVPESGTTVVWSAPGPLEYEIKSSVLRDQHDRTVGRVLVVRDITDRTNRRQQLQVLNRVLRHNFRNDMNVIDVCATQLSDQLHGENAELADRIRMVARDLAETGTKAREVERIMSRRHNDPQPIDLSPLVKRQVDTIRHEYPEIDVETAVPDSLEIRSTGILESVLHNVLENAAVHNDHPDPWIEVAVEEFPTAQEIEITVADNGPGIPDQEREVLIKGTETPLEHGSGLGLWLVNWGVSMLGGEIEFTDRAGEADAGDGSSDPDDGPRGSVVTITIPRRQPVAPTGAADQSPVDAN</sequence>
<feature type="domain" description="Histidine kinase" evidence="10">
    <location>
        <begin position="351"/>
        <end position="573"/>
    </location>
</feature>
<dbReference type="GO" id="GO:0000160">
    <property type="term" value="P:phosphorelay signal transduction system"/>
    <property type="evidence" value="ECO:0007669"/>
    <property type="project" value="UniProtKB-KW"/>
</dbReference>
<evidence type="ECO:0000256" key="6">
    <source>
        <dbReference type="ARBA" id="ARBA00022840"/>
    </source>
</evidence>
<keyword evidence="4" id="KW-0547">Nucleotide-binding</keyword>
<evidence type="ECO:0000256" key="9">
    <source>
        <dbReference type="SAM" id="Phobius"/>
    </source>
</evidence>
<keyword evidence="3" id="KW-0808">Transferase</keyword>
<keyword evidence="9" id="KW-0812">Transmembrane</keyword>
<dbReference type="Pfam" id="PF16927">
    <property type="entry name" value="HisKA_7TM"/>
    <property type="match status" value="1"/>
</dbReference>
<feature type="transmembrane region" description="Helical" evidence="9">
    <location>
        <begin position="179"/>
        <end position="201"/>
    </location>
</feature>
<dbReference type="SUPFAM" id="SSF55874">
    <property type="entry name" value="ATPase domain of HSP90 chaperone/DNA topoisomerase II/histidine kinase"/>
    <property type="match status" value="1"/>
</dbReference>
<gene>
    <name evidence="11" type="ORF">ACFR9U_02950</name>
</gene>
<dbReference type="InterPro" id="IPR003594">
    <property type="entry name" value="HATPase_dom"/>
</dbReference>
<dbReference type="InterPro" id="IPR004358">
    <property type="entry name" value="Sig_transdc_His_kin-like_C"/>
</dbReference>
<dbReference type="SUPFAM" id="SSF55785">
    <property type="entry name" value="PYP-like sensor domain (PAS domain)"/>
    <property type="match status" value="1"/>
</dbReference>
<evidence type="ECO:0000256" key="3">
    <source>
        <dbReference type="ARBA" id="ARBA00022679"/>
    </source>
</evidence>
<proteinExistence type="predicted"/>
<dbReference type="Gene3D" id="3.30.450.20">
    <property type="entry name" value="PAS domain"/>
    <property type="match status" value="1"/>
</dbReference>
<evidence type="ECO:0000313" key="12">
    <source>
        <dbReference type="Proteomes" id="UP001597119"/>
    </source>
</evidence>
<protein>
    <recommendedName>
        <fullName evidence="2">histidine kinase</fullName>
        <ecNumber evidence="2">2.7.13.3</ecNumber>
    </recommendedName>
</protein>
<dbReference type="PANTHER" id="PTHR42878">
    <property type="entry name" value="TWO-COMPONENT HISTIDINE KINASE"/>
    <property type="match status" value="1"/>
</dbReference>
<dbReference type="EC" id="2.7.13.3" evidence="2"/>
<keyword evidence="9" id="KW-1133">Transmembrane helix</keyword>
<dbReference type="Gene3D" id="3.30.565.10">
    <property type="entry name" value="Histidine kinase-like ATPase, C-terminal domain"/>
    <property type="match status" value="1"/>
</dbReference>
<dbReference type="Proteomes" id="UP001597119">
    <property type="component" value="Unassembled WGS sequence"/>
</dbReference>
<reference evidence="11 12" key="1">
    <citation type="journal article" date="2019" name="Int. J. Syst. Evol. Microbiol.">
        <title>The Global Catalogue of Microorganisms (GCM) 10K type strain sequencing project: providing services to taxonomists for standard genome sequencing and annotation.</title>
        <authorList>
            <consortium name="The Broad Institute Genomics Platform"/>
            <consortium name="The Broad Institute Genome Sequencing Center for Infectious Disease"/>
            <person name="Wu L."/>
            <person name="Ma J."/>
        </authorList>
    </citation>
    <scope>NUCLEOTIDE SEQUENCE [LARGE SCALE GENOMIC DNA]</scope>
    <source>
        <strain evidence="11 12">CGMCC 1.12125</strain>
    </source>
</reference>
<dbReference type="InterPro" id="IPR005467">
    <property type="entry name" value="His_kinase_dom"/>
</dbReference>
<dbReference type="PROSITE" id="PS50109">
    <property type="entry name" value="HIS_KIN"/>
    <property type="match status" value="1"/>
</dbReference>
<dbReference type="InterPro" id="IPR036890">
    <property type="entry name" value="HATPase_C_sf"/>
</dbReference>
<evidence type="ECO:0000256" key="5">
    <source>
        <dbReference type="ARBA" id="ARBA00022777"/>
    </source>
</evidence>
<feature type="transmembrane region" description="Helical" evidence="9">
    <location>
        <begin position="6"/>
        <end position="25"/>
    </location>
</feature>
<dbReference type="InterPro" id="IPR031621">
    <property type="entry name" value="HisKA_7TM"/>
</dbReference>
<dbReference type="PANTHER" id="PTHR42878:SF7">
    <property type="entry name" value="SENSOR HISTIDINE KINASE GLRK"/>
    <property type="match status" value="1"/>
</dbReference>
<feature type="transmembrane region" description="Helical" evidence="9">
    <location>
        <begin position="65"/>
        <end position="85"/>
    </location>
</feature>
<dbReference type="CDD" id="cd00075">
    <property type="entry name" value="HATPase"/>
    <property type="match status" value="1"/>
</dbReference>
<evidence type="ECO:0000256" key="1">
    <source>
        <dbReference type="ARBA" id="ARBA00000085"/>
    </source>
</evidence>
<dbReference type="PRINTS" id="PR00344">
    <property type="entry name" value="BCTRLSENSOR"/>
</dbReference>
<dbReference type="GO" id="GO:0004673">
    <property type="term" value="F:protein histidine kinase activity"/>
    <property type="evidence" value="ECO:0007669"/>
    <property type="project" value="UniProtKB-EC"/>
</dbReference>
<evidence type="ECO:0000256" key="4">
    <source>
        <dbReference type="ARBA" id="ARBA00022741"/>
    </source>
</evidence>
<evidence type="ECO:0000256" key="8">
    <source>
        <dbReference type="SAM" id="MobiDB-lite"/>
    </source>
</evidence>
<keyword evidence="12" id="KW-1185">Reference proteome</keyword>
<accession>A0ABD6C6J1</accession>
<keyword evidence="9" id="KW-0472">Membrane</keyword>
<evidence type="ECO:0000256" key="7">
    <source>
        <dbReference type="ARBA" id="ARBA00023012"/>
    </source>
</evidence>
<evidence type="ECO:0000256" key="2">
    <source>
        <dbReference type="ARBA" id="ARBA00012438"/>
    </source>
</evidence>
<evidence type="ECO:0000313" key="11">
    <source>
        <dbReference type="EMBL" id="MFD1585926.1"/>
    </source>
</evidence>
<comment type="caution">
    <text evidence="11">The sequence shown here is derived from an EMBL/GenBank/DDBJ whole genome shotgun (WGS) entry which is preliminary data.</text>
</comment>
<name>A0ABD6C6J1_9EURY</name>
<keyword evidence="6" id="KW-0067">ATP-binding</keyword>
<dbReference type="EMBL" id="JBHUDJ010000001">
    <property type="protein sequence ID" value="MFD1585926.1"/>
    <property type="molecule type" value="Genomic_DNA"/>
</dbReference>
<evidence type="ECO:0000259" key="10">
    <source>
        <dbReference type="PROSITE" id="PS50109"/>
    </source>
</evidence>
<feature type="transmembrane region" description="Helical" evidence="9">
    <location>
        <begin position="32"/>
        <end position="53"/>
    </location>
</feature>
<dbReference type="InterPro" id="IPR050351">
    <property type="entry name" value="BphY/WalK/GraS-like"/>
</dbReference>
<comment type="catalytic activity">
    <reaction evidence="1">
        <text>ATP + protein L-histidine = ADP + protein N-phospho-L-histidine.</text>
        <dbReference type="EC" id="2.7.13.3"/>
    </reaction>
</comment>
<keyword evidence="5 11" id="KW-0418">Kinase</keyword>
<keyword evidence="7" id="KW-0902">Two-component regulatory system</keyword>
<dbReference type="RefSeq" id="WP_247376857.1">
    <property type="nucleotide sequence ID" value="NZ_JALLGV010000003.1"/>
</dbReference>
<dbReference type="GO" id="GO:0005524">
    <property type="term" value="F:ATP binding"/>
    <property type="evidence" value="ECO:0007669"/>
    <property type="project" value="UniProtKB-KW"/>
</dbReference>
<feature type="region of interest" description="Disordered" evidence="8">
    <location>
        <begin position="544"/>
        <end position="589"/>
    </location>
</feature>
<dbReference type="InterPro" id="IPR035965">
    <property type="entry name" value="PAS-like_dom_sf"/>
</dbReference>
<organism evidence="11 12">
    <name type="scientific">Halorientalis brevis</name>
    <dbReference type="NCBI Taxonomy" id="1126241"/>
    <lineage>
        <taxon>Archaea</taxon>
        <taxon>Methanobacteriati</taxon>
        <taxon>Methanobacteriota</taxon>
        <taxon>Stenosarchaea group</taxon>
        <taxon>Halobacteria</taxon>
        <taxon>Halobacteriales</taxon>
        <taxon>Haloarculaceae</taxon>
        <taxon>Halorientalis</taxon>
    </lineage>
</organism>
<dbReference type="SMART" id="SM00387">
    <property type="entry name" value="HATPase_c"/>
    <property type="match status" value="1"/>
</dbReference>